<accession>A0A2K9C2J0</accession>
<dbReference type="EMBL" id="CP025257">
    <property type="protein sequence ID" value="AUF83689.1"/>
    <property type="molecule type" value="Genomic_DNA"/>
</dbReference>
<gene>
    <name evidence="9" type="ORF">CXP39_02670</name>
</gene>
<evidence type="ECO:0000313" key="10">
    <source>
        <dbReference type="Proteomes" id="UP000233419"/>
    </source>
</evidence>
<sequence>MIIDNKKLLEVYFPEAYEQTKKILQIPSFKTEALPNAPFGKGTKDVLDYTIKLAKELGFDAHQDKENRYGFLDYGNGEKLFVILCHLDVVPPGNMSEWVTDPFKPIEQDGKLIGRGSFDDKGPTMMNLYALKYLKDHGFKSEKYKIRMIFGLTEETTWESIRAYIEDYGIADAGYVPDGEFPVVYAEKWIVDADIVSTHPAEFEIKGGSAYNVICDLVTYKGPKINEIQNYLSNQNIRTSLNGYHELVVQGAAGHGSLPWVGVNAATWLAKAMFEVGINHPTTDFLAKEVHTNYNATRIFQGISDETGDLTQNLGIIEIKNGKQRLAFNYRVPVFTKPKEKFIPQLTKFLKENYNLGIEIIGIEDSVYVPKDSDLIKKLMKVYQEVTGDMVSQPLAIGGGTYAKSMPNIVAFGAEFDIEKSTMHAYNEYVKIDDLKKMLEIYTKAITLLTE</sequence>
<evidence type="ECO:0000256" key="7">
    <source>
        <dbReference type="ARBA" id="ARBA00022997"/>
    </source>
</evidence>
<evidence type="ECO:0000256" key="8">
    <source>
        <dbReference type="ARBA" id="ARBA00023049"/>
    </source>
</evidence>
<evidence type="ECO:0000313" key="9">
    <source>
        <dbReference type="EMBL" id="AUF83689.1"/>
    </source>
</evidence>
<organism evidence="9 10">
    <name type="scientific">Mesoplasma syrphidae</name>
    <dbReference type="NCBI Taxonomy" id="225999"/>
    <lineage>
        <taxon>Bacteria</taxon>
        <taxon>Bacillati</taxon>
        <taxon>Mycoplasmatota</taxon>
        <taxon>Mollicutes</taxon>
        <taxon>Entomoplasmatales</taxon>
        <taxon>Entomoplasmataceae</taxon>
        <taxon>Mesoplasma</taxon>
    </lineage>
</organism>
<dbReference type="PANTHER" id="PTHR43808">
    <property type="entry name" value="ACETYLORNITHINE DEACETYLASE"/>
    <property type="match status" value="1"/>
</dbReference>
<keyword evidence="10" id="KW-1185">Reference proteome</keyword>
<keyword evidence="7" id="KW-0224">Dipeptidase</keyword>
<keyword evidence="5" id="KW-0378">Hydrolase</keyword>
<reference evidence="9 10" key="1">
    <citation type="submission" date="2017-12" db="EMBL/GenBank/DDBJ databases">
        <title>Mesoplasma syrphidae YJS, Complete Genome.</title>
        <authorList>
            <person name="Knight T.F."/>
            <person name="Citino T."/>
            <person name="Rubinstein R."/>
            <person name="Neuschaefer Z."/>
        </authorList>
    </citation>
    <scope>NUCLEOTIDE SEQUENCE [LARGE SCALE GENOMIC DNA]</scope>
    <source>
        <strain evidence="9 10">YJS</strain>
    </source>
</reference>
<dbReference type="GO" id="GO:0008270">
    <property type="term" value="F:zinc ion binding"/>
    <property type="evidence" value="ECO:0007669"/>
    <property type="project" value="InterPro"/>
</dbReference>
<dbReference type="Gene3D" id="3.30.70.360">
    <property type="match status" value="2"/>
</dbReference>
<name>A0A2K9C2J0_9MOLU</name>
<dbReference type="InterPro" id="IPR036264">
    <property type="entry name" value="Bact_exopeptidase_dim_dom"/>
</dbReference>
<dbReference type="GO" id="GO:0006526">
    <property type="term" value="P:L-arginine biosynthetic process"/>
    <property type="evidence" value="ECO:0007669"/>
    <property type="project" value="TreeGrafter"/>
</dbReference>
<dbReference type="Proteomes" id="UP000233419">
    <property type="component" value="Chromosome"/>
</dbReference>
<keyword evidence="6" id="KW-0862">Zinc</keyword>
<dbReference type="KEGG" id="msyr:CXP39_02670"/>
<dbReference type="GO" id="GO:0008777">
    <property type="term" value="F:acetylornithine deacetylase activity"/>
    <property type="evidence" value="ECO:0007669"/>
    <property type="project" value="TreeGrafter"/>
</dbReference>
<keyword evidence="8" id="KW-0482">Metalloprotease</keyword>
<comment type="similarity">
    <text evidence="2">Belongs to the peptidase M20A family.</text>
</comment>
<dbReference type="InterPro" id="IPR002933">
    <property type="entry name" value="Peptidase_M20"/>
</dbReference>
<dbReference type="Pfam" id="PF01546">
    <property type="entry name" value="Peptidase_M20"/>
    <property type="match status" value="1"/>
</dbReference>
<dbReference type="AlphaFoldDB" id="A0A2K9C2J0"/>
<dbReference type="SUPFAM" id="SSF53187">
    <property type="entry name" value="Zn-dependent exopeptidases"/>
    <property type="match status" value="1"/>
</dbReference>
<dbReference type="NCBIfam" id="TIGR01887">
    <property type="entry name" value="dipeptidaselike"/>
    <property type="match status" value="1"/>
</dbReference>
<dbReference type="InterPro" id="IPR010964">
    <property type="entry name" value="M20A_pepV-rel"/>
</dbReference>
<dbReference type="GO" id="GO:0016805">
    <property type="term" value="F:dipeptidase activity"/>
    <property type="evidence" value="ECO:0007669"/>
    <property type="project" value="UniProtKB-KW"/>
</dbReference>
<dbReference type="GO" id="GO:0008237">
    <property type="term" value="F:metallopeptidase activity"/>
    <property type="evidence" value="ECO:0007669"/>
    <property type="project" value="UniProtKB-KW"/>
</dbReference>
<evidence type="ECO:0000256" key="2">
    <source>
        <dbReference type="ARBA" id="ARBA00006247"/>
    </source>
</evidence>
<protein>
    <submittedName>
        <fullName evidence="9">Peptidase M20</fullName>
    </submittedName>
</protein>
<proteinExistence type="inferred from homology"/>
<dbReference type="Gene3D" id="3.40.630.10">
    <property type="entry name" value="Zn peptidases"/>
    <property type="match status" value="1"/>
</dbReference>
<keyword evidence="4" id="KW-0479">Metal-binding</keyword>
<dbReference type="SUPFAM" id="SSF55031">
    <property type="entry name" value="Bacterial exopeptidase dimerisation domain"/>
    <property type="match status" value="1"/>
</dbReference>
<evidence type="ECO:0000256" key="3">
    <source>
        <dbReference type="ARBA" id="ARBA00022670"/>
    </source>
</evidence>
<dbReference type="InterPro" id="IPR050072">
    <property type="entry name" value="Peptidase_M20A"/>
</dbReference>
<dbReference type="RefSeq" id="WP_027047962.1">
    <property type="nucleotide sequence ID" value="NZ_CP025257.1"/>
</dbReference>
<dbReference type="PANTHER" id="PTHR43808:SF31">
    <property type="entry name" value="N-ACETYL-L-CITRULLINE DEACETYLASE"/>
    <property type="match status" value="1"/>
</dbReference>
<comment type="cofactor">
    <cofactor evidence="1">
        <name>Zn(2+)</name>
        <dbReference type="ChEBI" id="CHEBI:29105"/>
    </cofactor>
</comment>
<dbReference type="OrthoDB" id="9761532at2"/>
<evidence type="ECO:0000256" key="6">
    <source>
        <dbReference type="ARBA" id="ARBA00022833"/>
    </source>
</evidence>
<keyword evidence="3" id="KW-0645">Protease</keyword>
<evidence type="ECO:0000256" key="5">
    <source>
        <dbReference type="ARBA" id="ARBA00022801"/>
    </source>
</evidence>
<evidence type="ECO:0000256" key="1">
    <source>
        <dbReference type="ARBA" id="ARBA00001947"/>
    </source>
</evidence>
<evidence type="ECO:0000256" key="4">
    <source>
        <dbReference type="ARBA" id="ARBA00022723"/>
    </source>
</evidence>
<dbReference type="GO" id="GO:0006508">
    <property type="term" value="P:proteolysis"/>
    <property type="evidence" value="ECO:0007669"/>
    <property type="project" value="UniProtKB-KW"/>
</dbReference>